<dbReference type="Pfam" id="PF04548">
    <property type="entry name" value="AIG1"/>
    <property type="match status" value="2"/>
</dbReference>
<dbReference type="SUPFAM" id="SSF52540">
    <property type="entry name" value="P-loop containing nucleoside triphosphate hydrolases"/>
    <property type="match status" value="2"/>
</dbReference>
<evidence type="ECO:0000313" key="6">
    <source>
        <dbReference type="Ensembl" id="ENSMMDP00005053938.1"/>
    </source>
</evidence>
<dbReference type="InterPro" id="IPR006703">
    <property type="entry name" value="G_AIG1"/>
</dbReference>
<proteinExistence type="inferred from homology"/>
<comment type="similarity">
    <text evidence="1">Belongs to the TRAFAC class TrmE-Era-EngA-EngB-Septin-like GTPase superfamily. AIG1/Toc34/Toc159-like paraseptin GTPase family. IAN subfamily.</text>
</comment>
<dbReference type="FunFam" id="3.40.50.300:FF:001809">
    <property type="entry name" value="Si:ch1073-365p7.2"/>
    <property type="match status" value="1"/>
</dbReference>
<keyword evidence="2" id="KW-0547">Nucleotide-binding</keyword>
<dbReference type="GeneTree" id="ENSGT00940000162556"/>
<reference evidence="6" key="3">
    <citation type="submission" date="2025-09" db="UniProtKB">
        <authorList>
            <consortium name="Ensembl"/>
        </authorList>
    </citation>
    <scope>IDENTIFICATION</scope>
</reference>
<keyword evidence="7" id="KW-1185">Reference proteome</keyword>
<dbReference type="GO" id="GO:0005525">
    <property type="term" value="F:GTP binding"/>
    <property type="evidence" value="ECO:0007669"/>
    <property type="project" value="UniProtKB-KW"/>
</dbReference>
<feature type="domain" description="AIG1-type G" evidence="5">
    <location>
        <begin position="18"/>
        <end position="220"/>
    </location>
</feature>
<evidence type="ECO:0000256" key="3">
    <source>
        <dbReference type="ARBA" id="ARBA00023134"/>
    </source>
</evidence>
<dbReference type="Ensembl" id="ENSMMDT00005054982.1">
    <property type="protein sequence ID" value="ENSMMDP00005053938.1"/>
    <property type="gene ID" value="ENSMMDG00005024226.1"/>
</dbReference>
<dbReference type="GeneID" id="115375721"/>
<dbReference type="PROSITE" id="PS51720">
    <property type="entry name" value="G_AIG1"/>
    <property type="match status" value="2"/>
</dbReference>
<dbReference type="RefSeq" id="XP_029931109.1">
    <property type="nucleotide sequence ID" value="XM_030075249.1"/>
</dbReference>
<dbReference type="InterPro" id="IPR027417">
    <property type="entry name" value="P-loop_NTPase"/>
</dbReference>
<dbReference type="AlphaFoldDB" id="A0A668AR29"/>
<dbReference type="Gene3D" id="3.40.50.300">
    <property type="entry name" value="P-loop containing nucleotide triphosphate hydrolases"/>
    <property type="match status" value="2"/>
</dbReference>
<feature type="domain" description="AIG1-type G" evidence="5">
    <location>
        <begin position="257"/>
        <end position="459"/>
    </location>
</feature>
<sequence length="551" mass="62948">MDIKSTEEKHETGNSNCLKDVRIILLGRKWTGVNQAGNTILGWDGFDSEEETAGNKVRHGEVAGRWRVTVVKTPGWWKTLNPIETRELTKMGIIHSVSLCAPGPHALLLVIDMDDILEEKSGRVIEEHLEILGNGVWNHTIVLLNYGIWQDSFTSVGEYTDKRGKVLGGIIKKCGRRYYLLNSQNRSSKTQVVELLNKIEKMVAANGGNLFELDANIAQDVESKIKDVDEKAKQREISVQMERNSLRETYKGETYHLEEIRLLLMGCILSGKTRIGDTILCVPENTQYCKETRRTYKSVERQTQMGRWTVRLVDTPGWFMFSSLTETPEMVKQEIADGVLLCAPGPHAIILTVCASIAFTEAHLRSIREHMSLLGADVWRHTIVLFTWCDTIGETTVEQFIESEGRALQWLLRKCGNRYHSFNVQKANETTQVEELLEKIEWMAAKNSLFCSNVIETEEWEEEGTVTQNTPARESLTVMLDEVLKRRDEEFLENIRRILMEPRTPMSMEDPLTMSLDEEHTCNKKKLSIWLRQQQGGNEDTSEYESGDFAE</sequence>
<protein>
    <submittedName>
        <fullName evidence="6">GTPase IMAP family member 8-like</fullName>
    </submittedName>
</protein>
<dbReference type="Proteomes" id="UP000472263">
    <property type="component" value="Chromosome 17"/>
</dbReference>
<name>A0A668AR29_9TELE</name>
<evidence type="ECO:0000256" key="1">
    <source>
        <dbReference type="ARBA" id="ARBA00008535"/>
    </source>
</evidence>
<dbReference type="InterPro" id="IPR045058">
    <property type="entry name" value="GIMA/IAN/Toc"/>
</dbReference>
<accession>A0A668AR29</accession>
<evidence type="ECO:0000256" key="4">
    <source>
        <dbReference type="SAM" id="MobiDB-lite"/>
    </source>
</evidence>
<reference evidence="6" key="2">
    <citation type="submission" date="2025-08" db="UniProtKB">
        <authorList>
            <consortium name="Ensembl"/>
        </authorList>
    </citation>
    <scope>IDENTIFICATION</scope>
</reference>
<evidence type="ECO:0000313" key="7">
    <source>
        <dbReference type="Proteomes" id="UP000472263"/>
    </source>
</evidence>
<reference evidence="6" key="1">
    <citation type="submission" date="2019-06" db="EMBL/GenBank/DDBJ databases">
        <authorList>
            <consortium name="Wellcome Sanger Institute Data Sharing"/>
        </authorList>
    </citation>
    <scope>NUCLEOTIDE SEQUENCE [LARGE SCALE GENOMIC DNA]</scope>
</reference>
<feature type="region of interest" description="Disordered" evidence="4">
    <location>
        <begin position="532"/>
        <end position="551"/>
    </location>
</feature>
<evidence type="ECO:0000256" key="2">
    <source>
        <dbReference type="ARBA" id="ARBA00022741"/>
    </source>
</evidence>
<evidence type="ECO:0000259" key="5">
    <source>
        <dbReference type="PROSITE" id="PS51720"/>
    </source>
</evidence>
<dbReference type="InParanoid" id="A0A668AR29"/>
<gene>
    <name evidence="6" type="primary">LOC115375721</name>
</gene>
<keyword evidence="3" id="KW-0342">GTP-binding</keyword>
<dbReference type="PANTHER" id="PTHR10903">
    <property type="entry name" value="GTPASE, IMAP FAMILY MEMBER-RELATED"/>
    <property type="match status" value="1"/>
</dbReference>
<feature type="compositionally biased region" description="Acidic residues" evidence="4">
    <location>
        <begin position="540"/>
        <end position="551"/>
    </location>
</feature>
<dbReference type="OrthoDB" id="9982588at2759"/>
<dbReference type="PANTHER" id="PTHR10903:SF107">
    <property type="entry name" value="GTPASE IMAP FAMILY MEMBER 4-LIKE-RELATED"/>
    <property type="match status" value="1"/>
</dbReference>
<organism evidence="6 7">
    <name type="scientific">Myripristis murdjan</name>
    <name type="common">pinecone soldierfish</name>
    <dbReference type="NCBI Taxonomy" id="586833"/>
    <lineage>
        <taxon>Eukaryota</taxon>
        <taxon>Metazoa</taxon>
        <taxon>Chordata</taxon>
        <taxon>Craniata</taxon>
        <taxon>Vertebrata</taxon>
        <taxon>Euteleostomi</taxon>
        <taxon>Actinopterygii</taxon>
        <taxon>Neopterygii</taxon>
        <taxon>Teleostei</taxon>
        <taxon>Neoteleostei</taxon>
        <taxon>Acanthomorphata</taxon>
        <taxon>Holocentriformes</taxon>
        <taxon>Holocentridae</taxon>
        <taxon>Myripristis</taxon>
    </lineage>
</organism>